<organism evidence="8 9">
    <name type="scientific">Capsicum baccatum</name>
    <name type="common">Peruvian pepper</name>
    <dbReference type="NCBI Taxonomy" id="33114"/>
    <lineage>
        <taxon>Eukaryota</taxon>
        <taxon>Viridiplantae</taxon>
        <taxon>Streptophyta</taxon>
        <taxon>Embryophyta</taxon>
        <taxon>Tracheophyta</taxon>
        <taxon>Spermatophyta</taxon>
        <taxon>Magnoliopsida</taxon>
        <taxon>eudicotyledons</taxon>
        <taxon>Gunneridae</taxon>
        <taxon>Pentapetalae</taxon>
        <taxon>asterids</taxon>
        <taxon>lamiids</taxon>
        <taxon>Solanales</taxon>
        <taxon>Solanaceae</taxon>
        <taxon>Solanoideae</taxon>
        <taxon>Capsiceae</taxon>
        <taxon>Capsicum</taxon>
    </lineage>
</organism>
<dbReference type="Proteomes" id="UP000224567">
    <property type="component" value="Unassembled WGS sequence"/>
</dbReference>
<dbReference type="AlphaFoldDB" id="A0A2G2WKW7"/>
<proteinExistence type="inferred from homology"/>
<keyword evidence="9" id="KW-1185">Reference proteome</keyword>
<dbReference type="PROSITE" id="PS51257">
    <property type="entry name" value="PROKAR_LIPOPROTEIN"/>
    <property type="match status" value="1"/>
</dbReference>
<keyword evidence="4" id="KW-0804">Transcription</keyword>
<keyword evidence="6" id="KW-0812">Transmembrane</keyword>
<feature type="transmembrane region" description="Helical" evidence="6">
    <location>
        <begin position="12"/>
        <end position="34"/>
    </location>
</feature>
<evidence type="ECO:0000256" key="4">
    <source>
        <dbReference type="ARBA" id="ARBA00023163"/>
    </source>
</evidence>
<keyword evidence="5" id="KW-0539">Nucleus</keyword>
<evidence type="ECO:0000313" key="8">
    <source>
        <dbReference type="EMBL" id="PHT45862.1"/>
    </source>
</evidence>
<comment type="subcellular location">
    <subcellularLocation>
        <location evidence="1">Nucleus</location>
    </subcellularLocation>
</comment>
<reference evidence="8 9" key="1">
    <citation type="journal article" date="2017" name="Genome Biol.">
        <title>New reference genome sequences of hot pepper reveal the massive evolution of plant disease-resistance genes by retroduplication.</title>
        <authorList>
            <person name="Kim S."/>
            <person name="Park J."/>
            <person name="Yeom S.I."/>
            <person name="Kim Y.M."/>
            <person name="Seo E."/>
            <person name="Kim K.T."/>
            <person name="Kim M.S."/>
            <person name="Lee J.M."/>
            <person name="Cheong K."/>
            <person name="Shin H.S."/>
            <person name="Kim S.B."/>
            <person name="Han K."/>
            <person name="Lee J."/>
            <person name="Park M."/>
            <person name="Lee H.A."/>
            <person name="Lee H.Y."/>
            <person name="Lee Y."/>
            <person name="Oh S."/>
            <person name="Lee J.H."/>
            <person name="Choi E."/>
            <person name="Choi E."/>
            <person name="Lee S.E."/>
            <person name="Jeon J."/>
            <person name="Kim H."/>
            <person name="Choi G."/>
            <person name="Song H."/>
            <person name="Lee J."/>
            <person name="Lee S.C."/>
            <person name="Kwon J.K."/>
            <person name="Lee H.Y."/>
            <person name="Koo N."/>
            <person name="Hong Y."/>
            <person name="Kim R.W."/>
            <person name="Kang W.H."/>
            <person name="Huh J.H."/>
            <person name="Kang B.C."/>
            <person name="Yang T.J."/>
            <person name="Lee Y.H."/>
            <person name="Bennetzen J.L."/>
            <person name="Choi D."/>
        </authorList>
    </citation>
    <scope>NUCLEOTIDE SEQUENCE [LARGE SCALE GENOMIC DNA]</scope>
    <source>
        <strain evidence="9">cv. PBC81</strain>
    </source>
</reference>
<feature type="domain" description="Transcription initiation factor TFIID subunit 12" evidence="7">
    <location>
        <begin position="121"/>
        <end position="166"/>
    </location>
</feature>
<sequence length="251" mass="26984">MSYNRLEIPSIIGFSAFSSGCLMLPIILCYRLIAAKSPFGSSSVVGGQAAPHIPLLLWLCIILLNLVEFNVLAVVHVAVSIPLCGHNSLSFSGSEPGATESGTTPGSSSSQGIEANNRYLGKRKIQDLVSQVDPKGKVDPEVEELLYEIADDFIDSVYYFCLQFGKASEIFNSGGQRCIVTLASSYPFLPYSSIWTYRFCGSGVSVEEAILVMWSFSCGAWMGGNGPPSPSCGTYQLAGEVIYLVLDFEGN</sequence>
<dbReference type="InterPro" id="IPR009072">
    <property type="entry name" value="Histone-fold"/>
</dbReference>
<gene>
    <name evidence="8" type="ORF">CQW23_15020</name>
</gene>
<dbReference type="InterPro" id="IPR003228">
    <property type="entry name" value="TFIID_TAF12_dom"/>
</dbReference>
<dbReference type="STRING" id="33114.A0A2G2WKW7"/>
<name>A0A2G2WKW7_CAPBA</name>
<dbReference type="PANTHER" id="PTHR12264">
    <property type="entry name" value="TRANSCRIPTION INITIATION FACTOR TFIID SUBUNIT 12"/>
    <property type="match status" value="1"/>
</dbReference>
<evidence type="ECO:0000256" key="1">
    <source>
        <dbReference type="ARBA" id="ARBA00004123"/>
    </source>
</evidence>
<dbReference type="PANTHER" id="PTHR12264:SF24">
    <property type="entry name" value="TRANSCRIPTION INITIATION FACTOR TFIID SUBUNIT 12 DOMAIN-CONTAINING PROTEIN"/>
    <property type="match status" value="1"/>
</dbReference>
<evidence type="ECO:0000256" key="2">
    <source>
        <dbReference type="ARBA" id="ARBA00007530"/>
    </source>
</evidence>
<dbReference type="GO" id="GO:0005669">
    <property type="term" value="C:transcription factor TFIID complex"/>
    <property type="evidence" value="ECO:0007669"/>
    <property type="project" value="InterPro"/>
</dbReference>
<dbReference type="GO" id="GO:0003677">
    <property type="term" value="F:DNA binding"/>
    <property type="evidence" value="ECO:0007669"/>
    <property type="project" value="TreeGrafter"/>
</dbReference>
<dbReference type="GO" id="GO:0017025">
    <property type="term" value="F:TBP-class protein binding"/>
    <property type="evidence" value="ECO:0007669"/>
    <property type="project" value="TreeGrafter"/>
</dbReference>
<evidence type="ECO:0000259" key="7">
    <source>
        <dbReference type="Pfam" id="PF03847"/>
    </source>
</evidence>
<protein>
    <submittedName>
        <fullName evidence="8">Transcription initiation factor TFIID subunit 12b</fullName>
    </submittedName>
</protein>
<reference evidence="9" key="2">
    <citation type="journal article" date="2017" name="J. Anim. Genet.">
        <title>Multiple reference genome sequences of hot pepper reveal the massive evolution of plant disease resistance genes by retroduplication.</title>
        <authorList>
            <person name="Kim S."/>
            <person name="Park J."/>
            <person name="Yeom S.-I."/>
            <person name="Kim Y.-M."/>
            <person name="Seo E."/>
            <person name="Kim K.-T."/>
            <person name="Kim M.-S."/>
            <person name="Lee J.M."/>
            <person name="Cheong K."/>
            <person name="Shin H.-S."/>
            <person name="Kim S.-B."/>
            <person name="Han K."/>
            <person name="Lee J."/>
            <person name="Park M."/>
            <person name="Lee H.-A."/>
            <person name="Lee H.-Y."/>
            <person name="Lee Y."/>
            <person name="Oh S."/>
            <person name="Lee J.H."/>
            <person name="Choi E."/>
            <person name="Choi E."/>
            <person name="Lee S.E."/>
            <person name="Jeon J."/>
            <person name="Kim H."/>
            <person name="Choi G."/>
            <person name="Song H."/>
            <person name="Lee J."/>
            <person name="Lee S.-C."/>
            <person name="Kwon J.-K."/>
            <person name="Lee H.-Y."/>
            <person name="Koo N."/>
            <person name="Hong Y."/>
            <person name="Kim R.W."/>
            <person name="Kang W.-H."/>
            <person name="Huh J.H."/>
            <person name="Kang B.-C."/>
            <person name="Yang T.-J."/>
            <person name="Lee Y.-H."/>
            <person name="Bennetzen J.L."/>
            <person name="Choi D."/>
        </authorList>
    </citation>
    <scope>NUCLEOTIDE SEQUENCE [LARGE SCALE GENOMIC DNA]</scope>
    <source>
        <strain evidence="9">cv. PBC81</strain>
    </source>
</reference>
<dbReference type="GO" id="GO:0051123">
    <property type="term" value="P:RNA polymerase II preinitiation complex assembly"/>
    <property type="evidence" value="ECO:0007669"/>
    <property type="project" value="TreeGrafter"/>
</dbReference>
<evidence type="ECO:0000313" key="9">
    <source>
        <dbReference type="Proteomes" id="UP000224567"/>
    </source>
</evidence>
<dbReference type="Gene3D" id="1.10.20.10">
    <property type="entry name" value="Histone, subunit A"/>
    <property type="match status" value="1"/>
</dbReference>
<accession>A0A2G2WKW7</accession>
<keyword evidence="3" id="KW-0805">Transcription regulation</keyword>
<dbReference type="InterPro" id="IPR037794">
    <property type="entry name" value="TAF12"/>
</dbReference>
<feature type="transmembrane region" description="Helical" evidence="6">
    <location>
        <begin position="55"/>
        <end position="79"/>
    </location>
</feature>
<comment type="similarity">
    <text evidence="2">Belongs to the TAF12 family.</text>
</comment>
<dbReference type="GO" id="GO:0003743">
    <property type="term" value="F:translation initiation factor activity"/>
    <property type="evidence" value="ECO:0007669"/>
    <property type="project" value="UniProtKB-KW"/>
</dbReference>
<evidence type="ECO:0000256" key="5">
    <source>
        <dbReference type="ARBA" id="ARBA00023242"/>
    </source>
</evidence>
<dbReference type="GO" id="GO:0046982">
    <property type="term" value="F:protein heterodimerization activity"/>
    <property type="evidence" value="ECO:0007669"/>
    <property type="project" value="InterPro"/>
</dbReference>
<dbReference type="OrthoDB" id="2193432at2759"/>
<evidence type="ECO:0000256" key="3">
    <source>
        <dbReference type="ARBA" id="ARBA00023015"/>
    </source>
</evidence>
<dbReference type="EMBL" id="MLFT02000006">
    <property type="protein sequence ID" value="PHT45862.1"/>
    <property type="molecule type" value="Genomic_DNA"/>
</dbReference>
<dbReference type="GO" id="GO:0000124">
    <property type="term" value="C:SAGA complex"/>
    <property type="evidence" value="ECO:0007669"/>
    <property type="project" value="InterPro"/>
</dbReference>
<comment type="caution">
    <text evidence="8">The sequence shown here is derived from an EMBL/GenBank/DDBJ whole genome shotgun (WGS) entry which is preliminary data.</text>
</comment>
<evidence type="ECO:0000256" key="6">
    <source>
        <dbReference type="SAM" id="Phobius"/>
    </source>
</evidence>
<dbReference type="Pfam" id="PF03847">
    <property type="entry name" value="TFIID_20kDa"/>
    <property type="match status" value="1"/>
</dbReference>
<keyword evidence="6" id="KW-0472">Membrane</keyword>
<keyword evidence="6" id="KW-1133">Transmembrane helix</keyword>
<dbReference type="SUPFAM" id="SSF47113">
    <property type="entry name" value="Histone-fold"/>
    <property type="match status" value="1"/>
</dbReference>